<dbReference type="EMBL" id="JAHUZN010000001">
    <property type="protein sequence ID" value="KAG8503844.1"/>
    <property type="molecule type" value="Genomic_DNA"/>
</dbReference>
<dbReference type="CDD" id="cd05381">
    <property type="entry name" value="CAP_PR-1"/>
    <property type="match status" value="1"/>
</dbReference>
<dbReference type="InterPro" id="IPR018244">
    <property type="entry name" value="Allrgn_V5/Tpx1_CS"/>
</dbReference>
<protein>
    <recommendedName>
        <fullName evidence="5">Pathogenesis-related protein 1</fullName>
    </recommendedName>
</protein>
<evidence type="ECO:0000313" key="7">
    <source>
        <dbReference type="EMBL" id="KAG8503844.1"/>
    </source>
</evidence>
<dbReference type="SMART" id="SM00198">
    <property type="entry name" value="SCP"/>
    <property type="match status" value="1"/>
</dbReference>
<dbReference type="Gene3D" id="3.40.33.10">
    <property type="entry name" value="CAP"/>
    <property type="match status" value="2"/>
</dbReference>
<dbReference type="InterPro" id="IPR014044">
    <property type="entry name" value="CAP_dom"/>
</dbReference>
<proteinExistence type="inferred from homology"/>
<keyword evidence="8" id="KW-1185">Reference proteome</keyword>
<accession>A0A8J6DCD7</accession>
<dbReference type="PANTHER" id="PTHR10334">
    <property type="entry name" value="CYSTEINE-RICH SECRETORY PROTEIN-RELATED"/>
    <property type="match status" value="1"/>
</dbReference>
<dbReference type="FunFam" id="3.40.33.10:FF:000006">
    <property type="entry name" value="Putative pathogenesis-related protein 1"/>
    <property type="match status" value="1"/>
</dbReference>
<feature type="domain" description="SCP" evidence="6">
    <location>
        <begin position="133"/>
        <end position="263"/>
    </location>
</feature>
<evidence type="ECO:0000256" key="5">
    <source>
        <dbReference type="ARBA" id="ARBA00073092"/>
    </source>
</evidence>
<name>A0A8J6DCD7_9ROSI</name>
<dbReference type="AlphaFoldDB" id="A0A8J6DCD7"/>
<dbReference type="InterPro" id="IPR035940">
    <property type="entry name" value="CAP_sf"/>
</dbReference>
<gene>
    <name evidence="7" type="ORF">CXB51_001940</name>
</gene>
<dbReference type="OrthoDB" id="337038at2759"/>
<evidence type="ECO:0000259" key="6">
    <source>
        <dbReference type="SMART" id="SM00198"/>
    </source>
</evidence>
<sequence length="267" mass="29531">MWASEKLTMTTIPVGGEDCLHYTQVVWSKSANLGCARAKCANVWIFVICSYDTVGNVEEKGALKKQPLMDCGIPSLVHKEDEGQQCLRMCLRLEVAVKAMAFPKTDKEMGTQFSVAICLMAFTLAYVSLAQNPSNEDYLNVHNAARAEVGVGPLTWDATVAAYAQQYASKRIADCDLIHSTGPYGENLAEASYALSGEEAVTLWVDEKPHYNYDANRCVGGECLHYTQVVWRNSTRLGCARVKCNSGWWFVTCNYDPPGNIVGERPY</sequence>
<evidence type="ECO:0000313" key="8">
    <source>
        <dbReference type="Proteomes" id="UP000701853"/>
    </source>
</evidence>
<organism evidence="7 8">
    <name type="scientific">Gossypium anomalum</name>
    <dbReference type="NCBI Taxonomy" id="47600"/>
    <lineage>
        <taxon>Eukaryota</taxon>
        <taxon>Viridiplantae</taxon>
        <taxon>Streptophyta</taxon>
        <taxon>Embryophyta</taxon>
        <taxon>Tracheophyta</taxon>
        <taxon>Spermatophyta</taxon>
        <taxon>Magnoliopsida</taxon>
        <taxon>eudicotyledons</taxon>
        <taxon>Gunneridae</taxon>
        <taxon>Pentapetalae</taxon>
        <taxon>rosids</taxon>
        <taxon>malvids</taxon>
        <taxon>Malvales</taxon>
        <taxon>Malvaceae</taxon>
        <taxon>Malvoideae</taxon>
        <taxon>Gossypium</taxon>
    </lineage>
</organism>
<dbReference type="InterPro" id="IPR001283">
    <property type="entry name" value="CRISP-related"/>
</dbReference>
<dbReference type="Proteomes" id="UP000701853">
    <property type="component" value="Chromosome 1"/>
</dbReference>
<evidence type="ECO:0000256" key="2">
    <source>
        <dbReference type="ARBA" id="ARBA00022729"/>
    </source>
</evidence>
<dbReference type="GO" id="GO:0098542">
    <property type="term" value="P:defense response to other organism"/>
    <property type="evidence" value="ECO:0007669"/>
    <property type="project" value="UniProtKB-ARBA"/>
</dbReference>
<keyword evidence="3" id="KW-0611">Plant defense</keyword>
<evidence type="ECO:0000256" key="4">
    <source>
        <dbReference type="ARBA" id="ARBA00023157"/>
    </source>
</evidence>
<comment type="caution">
    <text evidence="7">The sequence shown here is derived from an EMBL/GenBank/DDBJ whole genome shotgun (WGS) entry which is preliminary data.</text>
</comment>
<dbReference type="PROSITE" id="PS01010">
    <property type="entry name" value="CRISP_2"/>
    <property type="match status" value="1"/>
</dbReference>
<evidence type="ECO:0000256" key="1">
    <source>
        <dbReference type="ARBA" id="ARBA00009923"/>
    </source>
</evidence>
<dbReference type="Pfam" id="PF00188">
    <property type="entry name" value="CAP"/>
    <property type="match status" value="2"/>
</dbReference>
<evidence type="ECO:0000256" key="3">
    <source>
        <dbReference type="ARBA" id="ARBA00022821"/>
    </source>
</evidence>
<reference evidence="7 8" key="1">
    <citation type="journal article" date="2021" name="bioRxiv">
        <title>The Gossypium anomalum genome as a resource for cotton improvement and evolutionary analysis of hybrid incompatibility.</title>
        <authorList>
            <person name="Grover C.E."/>
            <person name="Yuan D."/>
            <person name="Arick M.A."/>
            <person name="Miller E.R."/>
            <person name="Hu G."/>
            <person name="Peterson D.G."/>
            <person name="Wendel J.F."/>
            <person name="Udall J.A."/>
        </authorList>
    </citation>
    <scope>NUCLEOTIDE SEQUENCE [LARGE SCALE GENOMIC DNA]</scope>
    <source>
        <strain evidence="7">JFW-Udall</strain>
        <tissue evidence="7">Leaf</tissue>
    </source>
</reference>
<dbReference type="GO" id="GO:0005576">
    <property type="term" value="C:extracellular region"/>
    <property type="evidence" value="ECO:0007669"/>
    <property type="project" value="InterPro"/>
</dbReference>
<keyword evidence="2" id="KW-0732">Signal</keyword>
<comment type="similarity">
    <text evidence="1">Belongs to the CRISP family.</text>
</comment>
<dbReference type="SUPFAM" id="SSF55797">
    <property type="entry name" value="PR-1-like"/>
    <property type="match status" value="2"/>
</dbReference>
<dbReference type="PRINTS" id="PR00837">
    <property type="entry name" value="V5TPXLIKE"/>
</dbReference>
<keyword evidence="4" id="KW-1015">Disulfide bond</keyword>